<evidence type="ECO:0000256" key="1">
    <source>
        <dbReference type="ARBA" id="ARBA00001935"/>
    </source>
</evidence>
<dbReference type="EC" id="1.4.3.13" evidence="13"/>
<comment type="subcellular location">
    <subcellularLocation>
        <location evidence="2 13">Secreted</location>
        <location evidence="2 13">Extracellular space</location>
    </subcellularLocation>
</comment>
<dbReference type="Proteomes" id="UP001558613">
    <property type="component" value="Unassembled WGS sequence"/>
</dbReference>
<evidence type="ECO:0000256" key="10">
    <source>
        <dbReference type="ARBA" id="ARBA00023008"/>
    </source>
</evidence>
<keyword evidence="7 13" id="KW-0479">Metal-binding</keyword>
<dbReference type="InterPro" id="IPR001695">
    <property type="entry name" value="Lysyl_oxidase"/>
</dbReference>
<evidence type="ECO:0000256" key="12">
    <source>
        <dbReference type="ARBA" id="ARBA00047861"/>
    </source>
</evidence>
<reference evidence="15 16" key="1">
    <citation type="submission" date="2023-09" db="EMBL/GenBank/DDBJ databases">
        <authorList>
            <person name="Wang M."/>
        </authorList>
    </citation>
    <scope>NUCLEOTIDE SEQUENCE [LARGE SCALE GENOMIC DNA]</scope>
    <source>
        <strain evidence="15">GT-2023</strain>
        <tissue evidence="15">Liver</tissue>
    </source>
</reference>
<dbReference type="PANTHER" id="PTHR45817:SF6">
    <property type="entry name" value="PROTEIN-LYSINE 6-OXIDASE"/>
    <property type="match status" value="1"/>
</dbReference>
<evidence type="ECO:0000256" key="6">
    <source>
        <dbReference type="ARBA" id="ARBA00022641"/>
    </source>
</evidence>
<feature type="region of interest" description="Disordered" evidence="14">
    <location>
        <begin position="101"/>
        <end position="160"/>
    </location>
</feature>
<evidence type="ECO:0000256" key="4">
    <source>
        <dbReference type="ARBA" id="ARBA00022477"/>
    </source>
</evidence>
<keyword evidence="11" id="KW-1015">Disulfide bond</keyword>
<dbReference type="PRINTS" id="PR00074">
    <property type="entry name" value="LYSYLOXIDASE"/>
</dbReference>
<keyword evidence="5 13" id="KW-0964">Secreted</keyword>
<comment type="cofactor">
    <cofactor evidence="1 13">
        <name>Cu cation</name>
        <dbReference type="ChEBI" id="CHEBI:23378"/>
    </cofactor>
</comment>
<organism evidence="15 16">
    <name type="scientific">Cirrhinus molitorella</name>
    <name type="common">mud carp</name>
    <dbReference type="NCBI Taxonomy" id="172907"/>
    <lineage>
        <taxon>Eukaryota</taxon>
        <taxon>Metazoa</taxon>
        <taxon>Chordata</taxon>
        <taxon>Craniata</taxon>
        <taxon>Vertebrata</taxon>
        <taxon>Euteleostomi</taxon>
        <taxon>Actinopterygii</taxon>
        <taxon>Neopterygii</taxon>
        <taxon>Teleostei</taxon>
        <taxon>Ostariophysi</taxon>
        <taxon>Cypriniformes</taxon>
        <taxon>Cyprinidae</taxon>
        <taxon>Labeoninae</taxon>
        <taxon>Labeonini</taxon>
        <taxon>Cirrhinus</taxon>
    </lineage>
</organism>
<evidence type="ECO:0000256" key="5">
    <source>
        <dbReference type="ARBA" id="ARBA00022525"/>
    </source>
</evidence>
<keyword evidence="16" id="KW-1185">Reference proteome</keyword>
<sequence length="418" mass="46674">MPTFSSRIFMGRFANAKIHTVGHVLHSSPVPEHSLGPYMMSGYTSHMRNNNQLPLHVKRTALSSNEALHPQQYGTASTGTTTLEASRRHNLVISTPVPIRTSPIAPTINSEENPLPQPQLSTSAGSKTANKSKLSTRTNSSAPSATVNNRNTVIHPPSQVDERGANSMIGDEPTNPQVNSRNSFNYNLLPYGSVDRSPQRETGHGTRYFHNGLPDLIPDPYYIQAASFIQRVQMYALRCAAEENCLSSSAYTSRVRDLDYRVLLRFPQRVKNQGTADFLPVKPHHEWEWHSCHQHYHSMDAFSNYDLLDASTGKKVAEGHKASFCLEDTSCDPGVRRRYACTAHTQGLGPGCYDTYHANIDCQWIDITDVSPGDYILKVTVNPGFQVQESDFSNNIVRCDIRYTGSYVQAHNCRITEY</sequence>
<accession>A0ABR3LGW9</accession>
<evidence type="ECO:0000256" key="2">
    <source>
        <dbReference type="ARBA" id="ARBA00004239"/>
    </source>
</evidence>
<evidence type="ECO:0000256" key="14">
    <source>
        <dbReference type="SAM" id="MobiDB-lite"/>
    </source>
</evidence>
<name>A0ABR3LGW9_9TELE</name>
<keyword evidence="10 13" id="KW-0186">Copper</keyword>
<comment type="caution">
    <text evidence="15">The sequence shown here is derived from an EMBL/GenBank/DDBJ whole genome shotgun (WGS) entry which is preliminary data.</text>
</comment>
<dbReference type="Pfam" id="PF01186">
    <property type="entry name" value="Lysyl_oxidase"/>
    <property type="match status" value="1"/>
</dbReference>
<dbReference type="InterPro" id="IPR050912">
    <property type="entry name" value="LOX-like_protein"/>
</dbReference>
<comment type="similarity">
    <text evidence="3 13">Belongs to the lysyl oxidase family.</text>
</comment>
<evidence type="ECO:0000256" key="11">
    <source>
        <dbReference type="ARBA" id="ARBA00023157"/>
    </source>
</evidence>
<evidence type="ECO:0000256" key="7">
    <source>
        <dbReference type="ARBA" id="ARBA00022723"/>
    </source>
</evidence>
<evidence type="ECO:0000313" key="15">
    <source>
        <dbReference type="EMBL" id="KAL1252110.1"/>
    </source>
</evidence>
<dbReference type="PANTHER" id="PTHR45817">
    <property type="entry name" value="LYSYL OXIDASE-LIKE-RELATED"/>
    <property type="match status" value="1"/>
</dbReference>
<comment type="function">
    <text evidence="13">Mediates the post-translational oxidative deamination of lysine residues on target proteins leading to the formation of deaminated lysine (allysine).</text>
</comment>
<comment type="catalytic activity">
    <reaction evidence="12 13">
        <text>L-lysyl-[protein] + O2 + H2O = (S)-2-amino-6-oxohexanoyl-[protein] + H2O2 + NH4(+)</text>
        <dbReference type="Rhea" id="RHEA:24544"/>
        <dbReference type="Rhea" id="RHEA-COMP:9752"/>
        <dbReference type="Rhea" id="RHEA-COMP:12448"/>
        <dbReference type="ChEBI" id="CHEBI:15377"/>
        <dbReference type="ChEBI" id="CHEBI:15379"/>
        <dbReference type="ChEBI" id="CHEBI:16240"/>
        <dbReference type="ChEBI" id="CHEBI:28938"/>
        <dbReference type="ChEBI" id="CHEBI:29969"/>
        <dbReference type="ChEBI" id="CHEBI:131803"/>
        <dbReference type="EC" id="1.4.3.13"/>
    </reaction>
</comment>
<evidence type="ECO:0000256" key="9">
    <source>
        <dbReference type="ARBA" id="ARBA00023002"/>
    </source>
</evidence>
<protein>
    <recommendedName>
        <fullName evidence="13">Lysyl oxidase homolog</fullName>
        <ecNumber evidence="13">1.4.3.13</ecNumber>
    </recommendedName>
</protein>
<keyword evidence="8 13" id="KW-0801">TPQ</keyword>
<feature type="compositionally biased region" description="Polar residues" evidence="14">
    <location>
        <begin position="107"/>
        <end position="152"/>
    </location>
</feature>
<keyword evidence="4 13" id="KW-0886">LTQ</keyword>
<evidence type="ECO:0000313" key="16">
    <source>
        <dbReference type="Proteomes" id="UP001558613"/>
    </source>
</evidence>
<evidence type="ECO:0000256" key="3">
    <source>
        <dbReference type="ARBA" id="ARBA00007492"/>
    </source>
</evidence>
<dbReference type="InterPro" id="IPR019828">
    <property type="entry name" value="Lysyl_oxidase_CS"/>
</dbReference>
<proteinExistence type="inferred from homology"/>
<evidence type="ECO:0000256" key="13">
    <source>
        <dbReference type="RuleBase" id="RU367046"/>
    </source>
</evidence>
<keyword evidence="6" id="KW-0765">Sulfation</keyword>
<keyword evidence="9 13" id="KW-0560">Oxidoreductase</keyword>
<evidence type="ECO:0000256" key="8">
    <source>
        <dbReference type="ARBA" id="ARBA00022772"/>
    </source>
</evidence>
<dbReference type="EMBL" id="JAYMGO010000022">
    <property type="protein sequence ID" value="KAL1252110.1"/>
    <property type="molecule type" value="Genomic_DNA"/>
</dbReference>
<gene>
    <name evidence="15" type="ORF">QQF64_019906</name>
</gene>
<comment type="PTM">
    <text evidence="13">The lysine tyrosylquinone cross-link (LTQ) is generated by condensation of the epsilon-amino group of a lysine with a topaquinone produced by oxidation of tyrosine.</text>
</comment>
<dbReference type="PROSITE" id="PS00926">
    <property type="entry name" value="LYSYL_OXIDASE"/>
    <property type="match status" value="1"/>
</dbReference>